<sequence>MKISVCPKCEQTLRALQLAMAIQGSEWLDSGIGDLTSRSCPSEAIGQLFQRVAFLEQSLLSLPVQMREFDEAGEKLASRITQLDSLHPEAIHDKLRAVEARASRKGMEMFPAFFTSARVTEGFYADWLRLADIAEDAHEEQRVQSEKAKANKETKAQKADSEFARRRDSADSEMGRAEHLMTLAKPVAFPCYLKLGVVKQVQEESFAAGISASWAGAATGSADRSRVAFPCYLKLVVVKQVQEESFAGDVAGLLSLLRRRYLRVWQQKLVLEWLLVLCKVANRLHVANDYKRIGFLVELAELKARSVQAATAKGPEIAEGTTVAAVEQGVTPKRPWNRTIAVMPSPGGAACEAMDKEVGFPATADLTGLL</sequence>
<proteinExistence type="predicted"/>
<comment type="caution">
    <text evidence="2">The sequence shown here is derived from an EMBL/GenBank/DDBJ whole genome shotgun (WGS) entry which is preliminary data.</text>
</comment>
<accession>A0A1Q9CAQ1</accession>
<evidence type="ECO:0000313" key="3">
    <source>
        <dbReference type="Proteomes" id="UP000186817"/>
    </source>
</evidence>
<dbReference type="OrthoDB" id="10605264at2759"/>
<gene>
    <name evidence="2" type="ORF">AK812_SmicGene39633</name>
</gene>
<name>A0A1Q9CAQ1_SYMMI</name>
<organism evidence="2 3">
    <name type="scientific">Symbiodinium microadriaticum</name>
    <name type="common">Dinoflagellate</name>
    <name type="synonym">Zooxanthella microadriatica</name>
    <dbReference type="NCBI Taxonomy" id="2951"/>
    <lineage>
        <taxon>Eukaryota</taxon>
        <taxon>Sar</taxon>
        <taxon>Alveolata</taxon>
        <taxon>Dinophyceae</taxon>
        <taxon>Suessiales</taxon>
        <taxon>Symbiodiniaceae</taxon>
        <taxon>Symbiodinium</taxon>
    </lineage>
</organism>
<keyword evidence="3" id="KW-1185">Reference proteome</keyword>
<evidence type="ECO:0000256" key="1">
    <source>
        <dbReference type="SAM" id="MobiDB-lite"/>
    </source>
</evidence>
<feature type="region of interest" description="Disordered" evidence="1">
    <location>
        <begin position="141"/>
        <end position="169"/>
    </location>
</feature>
<reference evidence="2 3" key="1">
    <citation type="submission" date="2016-02" db="EMBL/GenBank/DDBJ databases">
        <title>Genome analysis of coral dinoflagellate symbionts highlights evolutionary adaptations to a symbiotic lifestyle.</title>
        <authorList>
            <person name="Aranda M."/>
            <person name="Li Y."/>
            <person name="Liew Y.J."/>
            <person name="Baumgarten S."/>
            <person name="Simakov O."/>
            <person name="Wilson M."/>
            <person name="Piel J."/>
            <person name="Ashoor H."/>
            <person name="Bougouffa S."/>
            <person name="Bajic V.B."/>
            <person name="Ryu T."/>
            <person name="Ravasi T."/>
            <person name="Bayer T."/>
            <person name="Micklem G."/>
            <person name="Kim H."/>
            <person name="Bhak J."/>
            <person name="Lajeunesse T.C."/>
            <person name="Voolstra C.R."/>
        </authorList>
    </citation>
    <scope>NUCLEOTIDE SEQUENCE [LARGE SCALE GENOMIC DNA]</scope>
    <source>
        <strain evidence="2 3">CCMP2467</strain>
    </source>
</reference>
<dbReference type="Proteomes" id="UP000186817">
    <property type="component" value="Unassembled WGS sequence"/>
</dbReference>
<evidence type="ECO:0000313" key="2">
    <source>
        <dbReference type="EMBL" id="OLP80012.1"/>
    </source>
</evidence>
<dbReference type="AlphaFoldDB" id="A0A1Q9CAQ1"/>
<dbReference type="EMBL" id="LSRX01001426">
    <property type="protein sequence ID" value="OLP80012.1"/>
    <property type="molecule type" value="Genomic_DNA"/>
</dbReference>
<protein>
    <submittedName>
        <fullName evidence="2">Uncharacterized protein</fullName>
    </submittedName>
</protein>